<accession>X1M478</accession>
<evidence type="ECO:0000313" key="2">
    <source>
        <dbReference type="EMBL" id="GAI26143.1"/>
    </source>
</evidence>
<protein>
    <submittedName>
        <fullName evidence="2">Uncharacterized protein</fullName>
    </submittedName>
</protein>
<sequence length="297" mass="33961">FGILNHGTLDRDERSDVRHINIAVIGLPELTDQFLEWLELCDSGIESKETLKPNLFPRFPGFGANSPYNAEWVCDDRAIRNLSTTEITKLQRLNIPVEIIKDAVGLYTSEIDYLADETKPDIIFCIIPEILGEQLDRAAEMVKPVPRFAENGDDVVNKFRHDFHHYLKSEAMNYRIPIQLVLPSTFGVGTRGKSTKKKRWRKKARQLQDPATRAWNLFTAMYYKAGCVPWRLSRQSSDYDTCYIGVSFYKSLDEKAVFTSIAQIFNERGEGVVVRGGQAQQSKRDRTPHLNNEDSAK</sequence>
<feature type="compositionally biased region" description="Basic and acidic residues" evidence="1">
    <location>
        <begin position="282"/>
        <end position="297"/>
    </location>
</feature>
<name>X1M478_9ZZZZ</name>
<dbReference type="EMBL" id="BARV01015038">
    <property type="protein sequence ID" value="GAI26143.1"/>
    <property type="molecule type" value="Genomic_DNA"/>
</dbReference>
<dbReference type="AlphaFoldDB" id="X1M478"/>
<feature type="non-terminal residue" evidence="2">
    <location>
        <position position="1"/>
    </location>
</feature>
<feature type="non-terminal residue" evidence="2">
    <location>
        <position position="297"/>
    </location>
</feature>
<reference evidence="2" key="1">
    <citation type="journal article" date="2014" name="Front. Microbiol.">
        <title>High frequency of phylogenetically diverse reductive dehalogenase-homologous genes in deep subseafloor sedimentary metagenomes.</title>
        <authorList>
            <person name="Kawai M."/>
            <person name="Futagami T."/>
            <person name="Toyoda A."/>
            <person name="Takaki Y."/>
            <person name="Nishi S."/>
            <person name="Hori S."/>
            <person name="Arai W."/>
            <person name="Tsubouchi T."/>
            <person name="Morono Y."/>
            <person name="Uchiyama I."/>
            <person name="Ito T."/>
            <person name="Fujiyama A."/>
            <person name="Inagaki F."/>
            <person name="Takami H."/>
        </authorList>
    </citation>
    <scope>NUCLEOTIDE SEQUENCE</scope>
    <source>
        <strain evidence="2">Expedition CK06-06</strain>
    </source>
</reference>
<gene>
    <name evidence="2" type="ORF">S06H3_26060</name>
</gene>
<proteinExistence type="predicted"/>
<evidence type="ECO:0000256" key="1">
    <source>
        <dbReference type="SAM" id="MobiDB-lite"/>
    </source>
</evidence>
<dbReference type="InterPro" id="IPR012337">
    <property type="entry name" value="RNaseH-like_sf"/>
</dbReference>
<dbReference type="SUPFAM" id="SSF53098">
    <property type="entry name" value="Ribonuclease H-like"/>
    <property type="match status" value="1"/>
</dbReference>
<feature type="region of interest" description="Disordered" evidence="1">
    <location>
        <begin position="275"/>
        <end position="297"/>
    </location>
</feature>
<comment type="caution">
    <text evidence="2">The sequence shown here is derived from an EMBL/GenBank/DDBJ whole genome shotgun (WGS) entry which is preliminary data.</text>
</comment>
<organism evidence="2">
    <name type="scientific">marine sediment metagenome</name>
    <dbReference type="NCBI Taxonomy" id="412755"/>
    <lineage>
        <taxon>unclassified sequences</taxon>
        <taxon>metagenomes</taxon>
        <taxon>ecological metagenomes</taxon>
    </lineage>
</organism>